<dbReference type="Pfam" id="PF09837">
    <property type="entry name" value="DUF2064"/>
    <property type="match status" value="1"/>
</dbReference>
<reference evidence="1 2" key="1">
    <citation type="submission" date="2019-04" db="EMBL/GenBank/DDBJ databases">
        <title>Three New Species of Nocardioides, Nocardioides euryhalodurans sp. nov., Nocardioides seonyuensis sp. nov. and Nocardioides eburneoflavus sp. nov. Isolated from Soil.</title>
        <authorList>
            <person name="Roh S.G."/>
            <person name="Lee C."/>
            <person name="Kim M.-K."/>
            <person name="Kim S.B."/>
        </authorList>
    </citation>
    <scope>NUCLEOTIDE SEQUENCE [LARGE SCALE GENOMIC DNA]</scope>
    <source>
        <strain evidence="1 2">MMS17-SY213</strain>
    </source>
</reference>
<dbReference type="Gene3D" id="3.90.550.10">
    <property type="entry name" value="Spore Coat Polysaccharide Biosynthesis Protein SpsA, Chain A"/>
    <property type="match status" value="1"/>
</dbReference>
<gene>
    <name evidence="1" type="ORF">EXE59_02520</name>
</gene>
<protein>
    <submittedName>
        <fullName evidence="1">DUF2064 domain-containing protein</fullName>
    </submittedName>
</protein>
<dbReference type="EMBL" id="SRRO01000001">
    <property type="protein sequence ID" value="TGN66626.1"/>
    <property type="molecule type" value="Genomic_DNA"/>
</dbReference>
<proteinExistence type="predicted"/>
<sequence>MAKAPVPGRAKTRLAVATGDEVAADLAAAALLDTIAAVAALPGARGHLALAGDLPTASRGPELVAAVEGWRVTAQRGASFADRLAAAHLDAGPGPVVQVGMDTPQLTPELLAGVLDDLAGHDACLGPAPDGGWWVLARHDPSVAAPLGGVAMSTTSTYDDTRAALVGAGYRVSSTTPLGDVDTVEDAAEVARLAPHTRFAAAFRAWEERS</sequence>
<dbReference type="Proteomes" id="UP000297496">
    <property type="component" value="Unassembled WGS sequence"/>
</dbReference>
<name>A0A4Z1CNT4_9ACTN</name>
<dbReference type="PANTHER" id="PTHR36529:SF1">
    <property type="entry name" value="GLYCOSYLTRANSFERASE"/>
    <property type="match status" value="1"/>
</dbReference>
<evidence type="ECO:0000313" key="2">
    <source>
        <dbReference type="Proteomes" id="UP000297496"/>
    </source>
</evidence>
<evidence type="ECO:0000313" key="1">
    <source>
        <dbReference type="EMBL" id="TGN66626.1"/>
    </source>
</evidence>
<dbReference type="SUPFAM" id="SSF53448">
    <property type="entry name" value="Nucleotide-diphospho-sugar transferases"/>
    <property type="match status" value="1"/>
</dbReference>
<keyword evidence="2" id="KW-1185">Reference proteome</keyword>
<dbReference type="InterPro" id="IPR018641">
    <property type="entry name" value="Trfase_1_rSAM/seldom-assoc"/>
</dbReference>
<dbReference type="InterPro" id="IPR029044">
    <property type="entry name" value="Nucleotide-diphossugar_trans"/>
</dbReference>
<dbReference type="PANTHER" id="PTHR36529">
    <property type="entry name" value="SLL1095 PROTEIN"/>
    <property type="match status" value="1"/>
</dbReference>
<comment type="caution">
    <text evidence="1">The sequence shown here is derived from an EMBL/GenBank/DDBJ whole genome shotgun (WGS) entry which is preliminary data.</text>
</comment>
<accession>A0A4Z1CNT4</accession>
<organism evidence="1 2">
    <name type="scientific">Nocardioides eburneiflavus</name>
    <dbReference type="NCBI Taxonomy" id="2518372"/>
    <lineage>
        <taxon>Bacteria</taxon>
        <taxon>Bacillati</taxon>
        <taxon>Actinomycetota</taxon>
        <taxon>Actinomycetes</taxon>
        <taxon>Propionibacteriales</taxon>
        <taxon>Nocardioidaceae</taxon>
        <taxon>Nocardioides</taxon>
    </lineage>
</organism>
<dbReference type="OrthoDB" id="9798250at2"/>
<dbReference type="AlphaFoldDB" id="A0A4Z1CNT4"/>